<sequence length="427" mass="45611">MTIGIICAAMLLGFAIDLPIFVAVIGAVFLYFLTNNGAPPTIAVQRLVGSSQNLSLLAVPFFIMLGTVMNHTGITRRLLGLAEMLVGRYRGGLAQANILLSTMMGGLSASNLADCAMLTKMLLPEMERCGYSRSFAAAVTASGSLITPIIPPGIALIIYGFLADVSIGKMFMAGILPGLLCAIALMFTAYLVSVKKGYAPSRCERVTSQEFFTTLKNAVPALTLVVVIIGGIRFGVFTPTEAGAVAVAYVIGIGLFVYKEMRPRHILEALMETTRSTASVMIIIMACSALAWIFSWEQVAQNMATAITHVTTSPVLFLLMINAIFLVMGMFLEGNAILIVLVPLLKPTVEALGIDLIHFGLVIILNLSIGTLTPPVGTVMLLVTGLSGTSVLEFFKTALPFYIALIVCLLLLSFFPQITLLLPNMMN</sequence>
<evidence type="ECO:0000313" key="12">
    <source>
        <dbReference type="Proteomes" id="UP000503251"/>
    </source>
</evidence>
<protein>
    <submittedName>
        <fullName evidence="10">C4-dicarboxylate ABC transporter</fullName>
    </submittedName>
    <submittedName>
        <fullName evidence="9">TRAP transporter large permease</fullName>
    </submittedName>
</protein>
<keyword evidence="5 7" id="KW-1133">Transmembrane helix</keyword>
<dbReference type="PIRSF" id="PIRSF006066">
    <property type="entry name" value="HI0050"/>
    <property type="match status" value="1"/>
</dbReference>
<keyword evidence="3" id="KW-0997">Cell inner membrane</keyword>
<feature type="transmembrane region" description="Helical" evidence="7">
    <location>
        <begin position="94"/>
        <end position="113"/>
    </location>
</feature>
<dbReference type="Proteomes" id="UP000434052">
    <property type="component" value="Unassembled WGS sequence"/>
</dbReference>
<evidence type="ECO:0000256" key="4">
    <source>
        <dbReference type="ARBA" id="ARBA00022692"/>
    </source>
</evidence>
<feature type="transmembrane region" description="Helical" evidence="7">
    <location>
        <begin position="54"/>
        <end position="74"/>
    </location>
</feature>
<dbReference type="GO" id="GO:0022857">
    <property type="term" value="F:transmembrane transporter activity"/>
    <property type="evidence" value="ECO:0007669"/>
    <property type="project" value="TreeGrafter"/>
</dbReference>
<evidence type="ECO:0000256" key="7">
    <source>
        <dbReference type="SAM" id="Phobius"/>
    </source>
</evidence>
<keyword evidence="4 7" id="KW-0812">Transmembrane</keyword>
<keyword evidence="6 7" id="KW-0472">Membrane</keyword>
<evidence type="ECO:0000259" key="8">
    <source>
        <dbReference type="Pfam" id="PF06808"/>
    </source>
</evidence>
<dbReference type="InterPro" id="IPR004681">
    <property type="entry name" value="TRAP_DctM"/>
</dbReference>
<evidence type="ECO:0000313" key="11">
    <source>
        <dbReference type="Proteomes" id="UP000434052"/>
    </source>
</evidence>
<feature type="domain" description="TRAP C4-dicarboxylate transport system permease DctM subunit" evidence="8">
    <location>
        <begin position="6"/>
        <end position="418"/>
    </location>
</feature>
<gene>
    <name evidence="10" type="ORF">DQK91_08060</name>
    <name evidence="9" type="ORF">E8L03_00925</name>
</gene>
<dbReference type="EMBL" id="QMIF01000004">
    <property type="protein sequence ID" value="TVM34518.1"/>
    <property type="molecule type" value="Genomic_DNA"/>
</dbReference>
<evidence type="ECO:0000313" key="9">
    <source>
        <dbReference type="EMBL" id="QJT07567.1"/>
    </source>
</evidence>
<dbReference type="Pfam" id="PF06808">
    <property type="entry name" value="DctM"/>
    <property type="match status" value="1"/>
</dbReference>
<evidence type="ECO:0000313" key="10">
    <source>
        <dbReference type="EMBL" id="TVM34518.1"/>
    </source>
</evidence>
<dbReference type="NCBIfam" id="TIGR00786">
    <property type="entry name" value="dctM"/>
    <property type="match status" value="1"/>
</dbReference>
<dbReference type="GO" id="GO:0005886">
    <property type="term" value="C:plasma membrane"/>
    <property type="evidence" value="ECO:0007669"/>
    <property type="project" value="UniProtKB-SubCell"/>
</dbReference>
<feature type="transmembrane region" description="Helical" evidence="7">
    <location>
        <begin position="171"/>
        <end position="194"/>
    </location>
</feature>
<evidence type="ECO:0000256" key="2">
    <source>
        <dbReference type="ARBA" id="ARBA00022475"/>
    </source>
</evidence>
<dbReference type="InterPro" id="IPR010656">
    <property type="entry name" value="DctM"/>
</dbReference>
<feature type="transmembrane region" description="Helical" evidence="7">
    <location>
        <begin position="401"/>
        <end position="422"/>
    </location>
</feature>
<dbReference type="OrthoDB" id="5404879at2"/>
<feature type="transmembrane region" description="Helical" evidence="7">
    <location>
        <begin position="356"/>
        <end position="381"/>
    </location>
</feature>
<dbReference type="PANTHER" id="PTHR33362">
    <property type="entry name" value="SIALIC ACID TRAP TRANSPORTER PERMEASE PROTEIN SIAT-RELATED"/>
    <property type="match status" value="1"/>
</dbReference>
<evidence type="ECO:0000256" key="6">
    <source>
        <dbReference type="ARBA" id="ARBA00023136"/>
    </source>
</evidence>
<keyword evidence="12" id="KW-1185">Reference proteome</keyword>
<name>A0A6P1ZIB5_9BACT</name>
<evidence type="ECO:0000256" key="3">
    <source>
        <dbReference type="ARBA" id="ARBA00022519"/>
    </source>
</evidence>
<dbReference type="EMBL" id="CP039543">
    <property type="protein sequence ID" value="QJT07567.1"/>
    <property type="molecule type" value="Genomic_DNA"/>
</dbReference>
<organism evidence="10 11">
    <name type="scientific">Oceanidesulfovibrio marinus</name>
    <dbReference type="NCBI Taxonomy" id="370038"/>
    <lineage>
        <taxon>Bacteria</taxon>
        <taxon>Pseudomonadati</taxon>
        <taxon>Thermodesulfobacteriota</taxon>
        <taxon>Desulfovibrionia</taxon>
        <taxon>Desulfovibrionales</taxon>
        <taxon>Desulfovibrionaceae</taxon>
        <taxon>Oceanidesulfovibrio</taxon>
    </lineage>
</organism>
<keyword evidence="2" id="KW-1003">Cell membrane</keyword>
<reference evidence="9 12" key="2">
    <citation type="submission" date="2019-04" db="EMBL/GenBank/DDBJ databases">
        <title>Isolation and culture of sulfate reducing bacteria from the cold seep of the South China Sea.</title>
        <authorList>
            <person name="Sun C."/>
            <person name="Liu R."/>
        </authorList>
    </citation>
    <scope>NUCLEOTIDE SEQUENCE [LARGE SCALE GENOMIC DNA]</scope>
    <source>
        <strain evidence="9 12">CS1</strain>
    </source>
</reference>
<accession>A0A6P1ZIB5</accession>
<proteinExistence type="predicted"/>
<feature type="transmembrane region" description="Helical" evidence="7">
    <location>
        <begin position="316"/>
        <end position="344"/>
    </location>
</feature>
<comment type="subcellular location">
    <subcellularLocation>
        <location evidence="1">Cell inner membrane</location>
        <topology evidence="1">Multi-pass membrane protein</topology>
    </subcellularLocation>
</comment>
<dbReference type="Proteomes" id="UP000503251">
    <property type="component" value="Chromosome"/>
</dbReference>
<feature type="transmembrane region" description="Helical" evidence="7">
    <location>
        <begin position="6"/>
        <end position="33"/>
    </location>
</feature>
<dbReference type="RefSeq" id="WP_144304840.1">
    <property type="nucleotide sequence ID" value="NZ_CP039543.1"/>
</dbReference>
<feature type="transmembrane region" description="Helical" evidence="7">
    <location>
        <begin position="242"/>
        <end position="258"/>
    </location>
</feature>
<feature type="transmembrane region" description="Helical" evidence="7">
    <location>
        <begin position="215"/>
        <end position="236"/>
    </location>
</feature>
<feature type="transmembrane region" description="Helical" evidence="7">
    <location>
        <begin position="278"/>
        <end position="296"/>
    </location>
</feature>
<evidence type="ECO:0000256" key="5">
    <source>
        <dbReference type="ARBA" id="ARBA00022989"/>
    </source>
</evidence>
<feature type="transmembrane region" description="Helical" evidence="7">
    <location>
        <begin position="134"/>
        <end position="159"/>
    </location>
</feature>
<dbReference type="AlphaFoldDB" id="A0A6P1ZIB5"/>
<evidence type="ECO:0000256" key="1">
    <source>
        <dbReference type="ARBA" id="ARBA00004429"/>
    </source>
</evidence>
<reference evidence="10 11" key="1">
    <citation type="submission" date="2018-06" db="EMBL/GenBank/DDBJ databases">
        <title>Complete genome of Desulfovibrio marinus P48SEP.</title>
        <authorList>
            <person name="Crispim J.S."/>
            <person name="Vidigal P.M.P."/>
            <person name="Silva L.C.F."/>
            <person name="Araujo L.C."/>
            <person name="Laguardia C.N."/>
            <person name="Dias R.S."/>
            <person name="Sousa M.P."/>
            <person name="Paula S.O."/>
            <person name="Silva C."/>
        </authorList>
    </citation>
    <scope>NUCLEOTIDE SEQUENCE [LARGE SCALE GENOMIC DNA]</scope>
    <source>
        <strain evidence="10 11">P48SEP</strain>
    </source>
</reference>